<dbReference type="EnsemblMetazoa" id="GPAI027940-RA">
    <property type="protein sequence ID" value="GPAI027940-PA"/>
    <property type="gene ID" value="GPAI027940"/>
</dbReference>
<proteinExistence type="predicted"/>
<keyword evidence="8" id="KW-1185">Reference proteome</keyword>
<dbReference type="AlphaFoldDB" id="A0A1A9ZX95"/>
<dbReference type="PANTHER" id="PTHR23235">
    <property type="entry name" value="KRUEPPEL-LIKE TRANSCRIPTION FACTOR"/>
    <property type="match status" value="1"/>
</dbReference>
<dbReference type="PROSITE" id="PS00028">
    <property type="entry name" value="ZINC_FINGER_C2H2_1"/>
    <property type="match status" value="1"/>
</dbReference>
<dbReference type="PROSITE" id="PS50157">
    <property type="entry name" value="ZINC_FINGER_C2H2_2"/>
    <property type="match status" value="1"/>
</dbReference>
<dbReference type="Proteomes" id="UP000092445">
    <property type="component" value="Unassembled WGS sequence"/>
</dbReference>
<name>A0A1A9ZX95_GLOPL</name>
<evidence type="ECO:0000313" key="7">
    <source>
        <dbReference type="EnsemblMetazoa" id="GPAI027940-PA"/>
    </source>
</evidence>
<evidence type="ECO:0000256" key="4">
    <source>
        <dbReference type="ARBA" id="ARBA00022833"/>
    </source>
</evidence>
<keyword evidence="4" id="KW-0862">Zinc</keyword>
<organism evidence="7 8">
    <name type="scientific">Glossina pallidipes</name>
    <name type="common">Tsetse fly</name>
    <dbReference type="NCBI Taxonomy" id="7398"/>
    <lineage>
        <taxon>Eukaryota</taxon>
        <taxon>Metazoa</taxon>
        <taxon>Ecdysozoa</taxon>
        <taxon>Arthropoda</taxon>
        <taxon>Hexapoda</taxon>
        <taxon>Insecta</taxon>
        <taxon>Pterygota</taxon>
        <taxon>Neoptera</taxon>
        <taxon>Endopterygota</taxon>
        <taxon>Diptera</taxon>
        <taxon>Brachycera</taxon>
        <taxon>Muscomorpha</taxon>
        <taxon>Hippoboscoidea</taxon>
        <taxon>Glossinidae</taxon>
        <taxon>Glossina</taxon>
    </lineage>
</organism>
<evidence type="ECO:0000259" key="6">
    <source>
        <dbReference type="PROSITE" id="PS50157"/>
    </source>
</evidence>
<dbReference type="InterPro" id="IPR036236">
    <property type="entry name" value="Znf_C2H2_sf"/>
</dbReference>
<dbReference type="GO" id="GO:0000978">
    <property type="term" value="F:RNA polymerase II cis-regulatory region sequence-specific DNA binding"/>
    <property type="evidence" value="ECO:0007669"/>
    <property type="project" value="TreeGrafter"/>
</dbReference>
<dbReference type="VEuPathDB" id="VectorBase:GPAI027940"/>
<reference evidence="7" key="2">
    <citation type="submission" date="2020-05" db="UniProtKB">
        <authorList>
            <consortium name="EnsemblMetazoa"/>
        </authorList>
    </citation>
    <scope>IDENTIFICATION</scope>
    <source>
        <strain evidence="7">IAEA</strain>
    </source>
</reference>
<keyword evidence="3 5" id="KW-0863">Zinc-finger</keyword>
<keyword evidence="2" id="KW-0677">Repeat</keyword>
<evidence type="ECO:0000256" key="3">
    <source>
        <dbReference type="ARBA" id="ARBA00022771"/>
    </source>
</evidence>
<dbReference type="PANTHER" id="PTHR23235:SF170">
    <property type="entry name" value="FI01014P-RELATED"/>
    <property type="match status" value="1"/>
</dbReference>
<accession>A0A1A9ZX95</accession>
<evidence type="ECO:0000313" key="8">
    <source>
        <dbReference type="Proteomes" id="UP000092445"/>
    </source>
</evidence>
<keyword evidence="1" id="KW-0479">Metal-binding</keyword>
<dbReference type="Gene3D" id="3.30.160.60">
    <property type="entry name" value="Classic Zinc Finger"/>
    <property type="match status" value="1"/>
</dbReference>
<dbReference type="GO" id="GO:0000981">
    <property type="term" value="F:DNA-binding transcription factor activity, RNA polymerase II-specific"/>
    <property type="evidence" value="ECO:0007669"/>
    <property type="project" value="TreeGrafter"/>
</dbReference>
<dbReference type="GO" id="GO:0008270">
    <property type="term" value="F:zinc ion binding"/>
    <property type="evidence" value="ECO:0007669"/>
    <property type="project" value="UniProtKB-KW"/>
</dbReference>
<dbReference type="FunFam" id="3.30.160.60:FF:000100">
    <property type="entry name" value="Zinc finger 45-like"/>
    <property type="match status" value="1"/>
</dbReference>
<dbReference type="STRING" id="7398.A0A1A9ZX95"/>
<dbReference type="SUPFAM" id="SSF57667">
    <property type="entry name" value="beta-beta-alpha zinc fingers"/>
    <property type="match status" value="1"/>
</dbReference>
<reference evidence="8" key="1">
    <citation type="submission" date="2014-03" db="EMBL/GenBank/DDBJ databases">
        <authorList>
            <person name="Aksoy S."/>
            <person name="Warren W."/>
            <person name="Wilson R.K."/>
        </authorList>
    </citation>
    <scope>NUCLEOTIDE SEQUENCE [LARGE SCALE GENOMIC DNA]</scope>
    <source>
        <strain evidence="8">IAEA</strain>
    </source>
</reference>
<protein>
    <recommendedName>
        <fullName evidence="6">C2H2-type domain-containing protein</fullName>
    </recommendedName>
</protein>
<dbReference type="InterPro" id="IPR013087">
    <property type="entry name" value="Znf_C2H2_type"/>
</dbReference>
<evidence type="ECO:0000256" key="5">
    <source>
        <dbReference type="PROSITE-ProRule" id="PRU00042"/>
    </source>
</evidence>
<evidence type="ECO:0000256" key="2">
    <source>
        <dbReference type="ARBA" id="ARBA00022737"/>
    </source>
</evidence>
<sequence>MMPVWNKIGESPAVDADVPICLLVEAILITIHASVVNSGKYQYRVRTHTGEKRFECMQCTKRFSRNDHLSKHLATHVKQMTNGNTRTNKQAVLIGPAHTNIIKVKSDDIKMDCDDGIHFMASMTATHASKRKIERKN</sequence>
<evidence type="ECO:0000256" key="1">
    <source>
        <dbReference type="ARBA" id="ARBA00022723"/>
    </source>
</evidence>
<feature type="domain" description="C2H2-type" evidence="6">
    <location>
        <begin position="54"/>
        <end position="81"/>
    </location>
</feature>